<evidence type="ECO:0000313" key="2">
    <source>
        <dbReference type="EMBL" id="RGV48584.1"/>
    </source>
</evidence>
<comment type="caution">
    <text evidence="2">The sequence shown here is derived from an EMBL/GenBank/DDBJ whole genome shotgun (WGS) entry which is preliminary data.</text>
</comment>
<proteinExistence type="predicted"/>
<name>A0A412XTM9_9BACE</name>
<organism evidence="2 3">
    <name type="scientific">Bacteroides intestinalis</name>
    <dbReference type="NCBI Taxonomy" id="329854"/>
    <lineage>
        <taxon>Bacteria</taxon>
        <taxon>Pseudomonadati</taxon>
        <taxon>Bacteroidota</taxon>
        <taxon>Bacteroidia</taxon>
        <taxon>Bacteroidales</taxon>
        <taxon>Bacteroidaceae</taxon>
        <taxon>Bacteroides</taxon>
    </lineage>
</organism>
<gene>
    <name evidence="2" type="ORF">DWW10_21740</name>
</gene>
<keyword evidence="1" id="KW-0472">Membrane</keyword>
<sequence>MSMNVLFTYGVIFLILFILELAYFKVADRFNIIDNLDNRTRLISNIKKQYLFLILLIRKPPCGR</sequence>
<feature type="transmembrane region" description="Helical" evidence="1">
    <location>
        <begin position="6"/>
        <end position="24"/>
    </location>
</feature>
<dbReference type="EMBL" id="QRZF01000022">
    <property type="protein sequence ID" value="RGV48584.1"/>
    <property type="molecule type" value="Genomic_DNA"/>
</dbReference>
<dbReference type="AlphaFoldDB" id="A0A412XTM9"/>
<evidence type="ECO:0000256" key="1">
    <source>
        <dbReference type="SAM" id="Phobius"/>
    </source>
</evidence>
<keyword evidence="1" id="KW-1133">Transmembrane helix</keyword>
<protein>
    <submittedName>
        <fullName evidence="2">Uncharacterized protein</fullName>
    </submittedName>
</protein>
<reference evidence="2 3" key="1">
    <citation type="submission" date="2018-08" db="EMBL/GenBank/DDBJ databases">
        <title>A genome reference for cultivated species of the human gut microbiota.</title>
        <authorList>
            <person name="Zou Y."/>
            <person name="Xue W."/>
            <person name="Luo G."/>
        </authorList>
    </citation>
    <scope>NUCLEOTIDE SEQUENCE [LARGE SCALE GENOMIC DNA]</scope>
    <source>
        <strain evidence="2 3">AF14-32</strain>
    </source>
</reference>
<evidence type="ECO:0000313" key="3">
    <source>
        <dbReference type="Proteomes" id="UP000283850"/>
    </source>
</evidence>
<dbReference type="Proteomes" id="UP000283850">
    <property type="component" value="Unassembled WGS sequence"/>
</dbReference>
<keyword evidence="1" id="KW-0812">Transmembrane</keyword>
<accession>A0A412XTM9</accession>